<proteinExistence type="predicted"/>
<dbReference type="AlphaFoldDB" id="A0A2P2R1X5"/>
<protein>
    <submittedName>
        <fullName evidence="1">Uncharacterized protein</fullName>
    </submittedName>
</protein>
<organism evidence="1">
    <name type="scientific">Rhizophora mucronata</name>
    <name type="common">Asiatic mangrove</name>
    <dbReference type="NCBI Taxonomy" id="61149"/>
    <lineage>
        <taxon>Eukaryota</taxon>
        <taxon>Viridiplantae</taxon>
        <taxon>Streptophyta</taxon>
        <taxon>Embryophyta</taxon>
        <taxon>Tracheophyta</taxon>
        <taxon>Spermatophyta</taxon>
        <taxon>Magnoliopsida</taxon>
        <taxon>eudicotyledons</taxon>
        <taxon>Gunneridae</taxon>
        <taxon>Pentapetalae</taxon>
        <taxon>rosids</taxon>
        <taxon>fabids</taxon>
        <taxon>Malpighiales</taxon>
        <taxon>Rhizophoraceae</taxon>
        <taxon>Rhizophora</taxon>
    </lineage>
</organism>
<evidence type="ECO:0000313" key="1">
    <source>
        <dbReference type="EMBL" id="MBX73171.1"/>
    </source>
</evidence>
<dbReference type="EMBL" id="GGEC01092687">
    <property type="protein sequence ID" value="MBX73171.1"/>
    <property type="molecule type" value="Transcribed_RNA"/>
</dbReference>
<name>A0A2P2R1X5_RHIMU</name>
<sequence length="38" mass="4527">MTFFMQDNHLTLSCVLISNFQRTIIEENTLIHKLNFLT</sequence>
<reference evidence="1" key="1">
    <citation type="submission" date="2018-02" db="EMBL/GenBank/DDBJ databases">
        <title>Rhizophora mucronata_Transcriptome.</title>
        <authorList>
            <person name="Meera S.P."/>
            <person name="Sreeshan A."/>
            <person name="Augustine A."/>
        </authorList>
    </citation>
    <scope>NUCLEOTIDE SEQUENCE</scope>
    <source>
        <tissue evidence="1">Leaf</tissue>
    </source>
</reference>
<accession>A0A2P2R1X5</accession>